<dbReference type="PANTHER" id="PTHR12271:SF133">
    <property type="entry name" value="POLY(A) RNA POLYMERASE, MITOCHONDRIAL"/>
    <property type="match status" value="1"/>
</dbReference>
<reference evidence="9" key="1">
    <citation type="submission" date="2020-11" db="EMBL/GenBank/DDBJ databases">
        <authorList>
            <person name="Tran Van P."/>
        </authorList>
    </citation>
    <scope>NUCLEOTIDE SEQUENCE</scope>
</reference>
<evidence type="ECO:0000259" key="8">
    <source>
        <dbReference type="Pfam" id="PF22600"/>
    </source>
</evidence>
<feature type="domain" description="PAP-associated" evidence="7">
    <location>
        <begin position="210"/>
        <end position="246"/>
    </location>
</feature>
<evidence type="ECO:0000256" key="3">
    <source>
        <dbReference type="ARBA" id="ARBA00022679"/>
    </source>
</evidence>
<sequence>VEVRLRYLVCQQILSSVQCLYPVPPRVVPFGSSVNGFGKRGADLDMVIEPCVPNFQEKNNLFFQAKEASNSPRVQTQRQLELVGDILSRLTPGCVALQRILQARVPIVRFRHDLADVDCDVSMDPLGSKMSELLWSFGKMDPRVRPLIFAVRKWARSRGLTTVHPGKWISNFGLTALVLFYLQCVEPSVIRVAFKGSEASPEAESKNEMNLGELLTGFFEFGGQFDFKTKGMSLVTGKACAKPDHSPLYVENPLDRSLNVTRNVSGDEVDRFVRQCRESAWSVESNHASLPDLLLPAGSSMRFDLTSVSTTLPKFQVKNLFSLGKEPGSPPDRKQKKDTGFRRSSVGKRAFTKR</sequence>
<evidence type="ECO:0000313" key="9">
    <source>
        <dbReference type="EMBL" id="CAD7281337.1"/>
    </source>
</evidence>
<protein>
    <recommendedName>
        <fullName evidence="11">PAP-associated domain-containing protein</fullName>
    </recommendedName>
</protein>
<dbReference type="GO" id="GO:1990817">
    <property type="term" value="F:poly(A) RNA polymerase activity"/>
    <property type="evidence" value="ECO:0007669"/>
    <property type="project" value="TreeGrafter"/>
</dbReference>
<dbReference type="EMBL" id="CAJPEX010002779">
    <property type="protein sequence ID" value="CAG0921489.1"/>
    <property type="molecule type" value="Genomic_DNA"/>
</dbReference>
<dbReference type="EMBL" id="OA884816">
    <property type="protein sequence ID" value="CAD7281337.1"/>
    <property type="molecule type" value="Genomic_DNA"/>
</dbReference>
<comment type="cofactor">
    <cofactor evidence="1">
        <name>Mn(2+)</name>
        <dbReference type="ChEBI" id="CHEBI:29035"/>
    </cofactor>
</comment>
<dbReference type="Pfam" id="PF03828">
    <property type="entry name" value="PAP_assoc"/>
    <property type="match status" value="1"/>
</dbReference>
<evidence type="ECO:0000256" key="5">
    <source>
        <dbReference type="ARBA" id="ARBA00022842"/>
    </source>
</evidence>
<feature type="domain" description="Poly(A) RNA polymerase mitochondrial-like central palm" evidence="8">
    <location>
        <begin position="3"/>
        <end position="136"/>
    </location>
</feature>
<dbReference type="SUPFAM" id="SSF81631">
    <property type="entry name" value="PAP/OAS1 substrate-binding domain"/>
    <property type="match status" value="1"/>
</dbReference>
<dbReference type="Pfam" id="PF22600">
    <property type="entry name" value="MTPAP-like_central"/>
    <property type="match status" value="1"/>
</dbReference>
<evidence type="ECO:0000256" key="6">
    <source>
        <dbReference type="SAM" id="MobiDB-lite"/>
    </source>
</evidence>
<dbReference type="Gene3D" id="1.10.1410.10">
    <property type="match status" value="1"/>
</dbReference>
<feature type="region of interest" description="Disordered" evidence="6">
    <location>
        <begin position="322"/>
        <end position="354"/>
    </location>
</feature>
<dbReference type="InterPro" id="IPR002058">
    <property type="entry name" value="PAP_assoc"/>
</dbReference>
<keyword evidence="5" id="KW-0460">Magnesium</keyword>
<dbReference type="Proteomes" id="UP000678499">
    <property type="component" value="Unassembled WGS sequence"/>
</dbReference>
<dbReference type="CDD" id="cd05402">
    <property type="entry name" value="NT_PAP_TUTase"/>
    <property type="match status" value="1"/>
</dbReference>
<evidence type="ECO:0008006" key="11">
    <source>
        <dbReference type="Google" id="ProtNLM"/>
    </source>
</evidence>
<accession>A0A7R9BTJ2</accession>
<keyword evidence="3" id="KW-0808">Transferase</keyword>
<gene>
    <name evidence="9" type="ORF">NMOB1V02_LOCUS8984</name>
</gene>
<dbReference type="PANTHER" id="PTHR12271">
    <property type="entry name" value="POLY A POLYMERASE CID PAP -RELATED"/>
    <property type="match status" value="1"/>
</dbReference>
<dbReference type="GO" id="GO:0031123">
    <property type="term" value="P:RNA 3'-end processing"/>
    <property type="evidence" value="ECO:0007669"/>
    <property type="project" value="TreeGrafter"/>
</dbReference>
<organism evidence="9">
    <name type="scientific">Notodromas monacha</name>
    <dbReference type="NCBI Taxonomy" id="399045"/>
    <lineage>
        <taxon>Eukaryota</taxon>
        <taxon>Metazoa</taxon>
        <taxon>Ecdysozoa</taxon>
        <taxon>Arthropoda</taxon>
        <taxon>Crustacea</taxon>
        <taxon>Oligostraca</taxon>
        <taxon>Ostracoda</taxon>
        <taxon>Podocopa</taxon>
        <taxon>Podocopida</taxon>
        <taxon>Cypridocopina</taxon>
        <taxon>Cypridoidea</taxon>
        <taxon>Cyprididae</taxon>
        <taxon>Notodromas</taxon>
    </lineage>
</organism>
<dbReference type="InterPro" id="IPR054708">
    <property type="entry name" value="MTPAP-like_central"/>
</dbReference>
<proteinExistence type="predicted"/>
<keyword evidence="10" id="KW-1185">Reference proteome</keyword>
<evidence type="ECO:0000256" key="1">
    <source>
        <dbReference type="ARBA" id="ARBA00001936"/>
    </source>
</evidence>
<evidence type="ECO:0000256" key="4">
    <source>
        <dbReference type="ARBA" id="ARBA00022723"/>
    </source>
</evidence>
<keyword evidence="4" id="KW-0479">Metal-binding</keyword>
<name>A0A7R9BTJ2_9CRUS</name>
<dbReference type="GO" id="GO:0046872">
    <property type="term" value="F:metal ion binding"/>
    <property type="evidence" value="ECO:0007669"/>
    <property type="project" value="UniProtKB-KW"/>
</dbReference>
<feature type="compositionally biased region" description="Basic and acidic residues" evidence="6">
    <location>
        <begin position="331"/>
        <end position="341"/>
    </location>
</feature>
<dbReference type="AlphaFoldDB" id="A0A7R9BTJ2"/>
<feature type="non-terminal residue" evidence="9">
    <location>
        <position position="354"/>
    </location>
</feature>
<dbReference type="InterPro" id="IPR043519">
    <property type="entry name" value="NT_sf"/>
</dbReference>
<evidence type="ECO:0000313" key="10">
    <source>
        <dbReference type="Proteomes" id="UP000678499"/>
    </source>
</evidence>
<dbReference type="OrthoDB" id="434989at2759"/>
<evidence type="ECO:0000259" key="7">
    <source>
        <dbReference type="Pfam" id="PF03828"/>
    </source>
</evidence>
<dbReference type="Gene3D" id="3.30.460.10">
    <property type="entry name" value="Beta Polymerase, domain 2"/>
    <property type="match status" value="1"/>
</dbReference>
<evidence type="ECO:0000256" key="2">
    <source>
        <dbReference type="ARBA" id="ARBA00001946"/>
    </source>
</evidence>
<comment type="cofactor">
    <cofactor evidence="2">
        <name>Mg(2+)</name>
        <dbReference type="ChEBI" id="CHEBI:18420"/>
    </cofactor>
</comment>
<dbReference type="SUPFAM" id="SSF81301">
    <property type="entry name" value="Nucleotidyltransferase"/>
    <property type="match status" value="1"/>
</dbReference>